<reference evidence="2" key="1">
    <citation type="submission" date="2021-01" db="EMBL/GenBank/DDBJ databases">
        <authorList>
            <person name="Corre E."/>
            <person name="Pelletier E."/>
            <person name="Niang G."/>
            <person name="Scheremetjew M."/>
            <person name="Finn R."/>
            <person name="Kale V."/>
            <person name="Holt S."/>
            <person name="Cochrane G."/>
            <person name="Meng A."/>
            <person name="Brown T."/>
            <person name="Cohen L."/>
        </authorList>
    </citation>
    <scope>NUCLEOTIDE SEQUENCE</scope>
    <source>
        <strain evidence="2">CCAP979/52</strain>
    </source>
</reference>
<dbReference type="AlphaFoldDB" id="A0A7S0MJQ4"/>
<evidence type="ECO:0000313" key="2">
    <source>
        <dbReference type="EMBL" id="CAD8641240.1"/>
    </source>
</evidence>
<protein>
    <submittedName>
        <fullName evidence="2">Uncharacterized protein</fullName>
    </submittedName>
</protein>
<organism evidence="2">
    <name type="scientific">Cryptomonas curvata</name>
    <dbReference type="NCBI Taxonomy" id="233186"/>
    <lineage>
        <taxon>Eukaryota</taxon>
        <taxon>Cryptophyceae</taxon>
        <taxon>Cryptomonadales</taxon>
        <taxon>Cryptomonadaceae</taxon>
        <taxon>Cryptomonas</taxon>
    </lineage>
</organism>
<proteinExistence type="predicted"/>
<gene>
    <name evidence="2" type="ORF">CCUR1050_LOCUS18924</name>
</gene>
<feature type="coiled-coil region" evidence="1">
    <location>
        <begin position="225"/>
        <end position="252"/>
    </location>
</feature>
<accession>A0A7S0MJQ4</accession>
<sequence>MSSQMSSEKENIRLRALSEVCQTQTEVIGLQKQFIVSKGKKQKHMMKDLAGRMKSSVVMIRGDLDGLKIFITAAGKKMFTFMSVSMEVMFEHFKAEDTQKKFVCSTAAGTLSNIRKELHILRSKVCSDTLAMNKSFGTFLEQAVKKWKALSKETKRKSENTAVLKNMVIVLRENHRDVSKNTRQAFDEVCYKNAVDCQKIVSAMIIESDLHEELAKKANLCARELERSQLMCQQYKELFEQEQNKVFELLAEKEACWHNS</sequence>
<evidence type="ECO:0000256" key="1">
    <source>
        <dbReference type="SAM" id="Coils"/>
    </source>
</evidence>
<name>A0A7S0MJQ4_9CRYP</name>
<keyword evidence="1" id="KW-0175">Coiled coil</keyword>
<dbReference type="EMBL" id="HBEZ01034232">
    <property type="protein sequence ID" value="CAD8641240.1"/>
    <property type="molecule type" value="Transcribed_RNA"/>
</dbReference>